<dbReference type="Gene3D" id="3.40.50.720">
    <property type="entry name" value="NAD(P)-binding Rossmann-like Domain"/>
    <property type="match status" value="1"/>
</dbReference>
<dbReference type="SUPFAM" id="SSF50129">
    <property type="entry name" value="GroES-like"/>
    <property type="match status" value="1"/>
</dbReference>
<dbReference type="FunFam" id="3.40.50.720:FF:000112">
    <property type="entry name" value="Enoyl-[acyl-carrier-protein] reductase 1, mitochondrial"/>
    <property type="match status" value="1"/>
</dbReference>
<evidence type="ECO:0000256" key="6">
    <source>
        <dbReference type="ARBA" id="ARBA00022946"/>
    </source>
</evidence>
<dbReference type="PANTHER" id="PTHR43981:SF2">
    <property type="entry name" value="ENOYL-[ACYL-CARRIER-PROTEIN] REDUCTASE, MITOCHONDRIAL"/>
    <property type="match status" value="1"/>
</dbReference>
<keyword evidence="3" id="KW-0444">Lipid biosynthesis</keyword>
<dbReference type="InterPro" id="IPR036291">
    <property type="entry name" value="NAD(P)-bd_dom_sf"/>
</dbReference>
<keyword evidence="9" id="KW-0496">Mitochondrion</keyword>
<dbReference type="InterPro" id="IPR011032">
    <property type="entry name" value="GroES-like_sf"/>
</dbReference>
<evidence type="ECO:0000256" key="10">
    <source>
        <dbReference type="ARBA" id="ARBA00023160"/>
    </source>
</evidence>
<evidence type="ECO:0000256" key="7">
    <source>
        <dbReference type="ARBA" id="ARBA00023002"/>
    </source>
</evidence>
<dbReference type="SMART" id="SM00829">
    <property type="entry name" value="PKS_ER"/>
    <property type="match status" value="1"/>
</dbReference>
<keyword evidence="8" id="KW-0443">Lipid metabolism</keyword>
<comment type="similarity">
    <text evidence="2">Belongs to the zinc-containing alcohol dehydrogenase family. Quinone oxidoreductase subfamily.</text>
</comment>
<comment type="subcellular location">
    <subcellularLocation>
        <location evidence="1">Mitochondrion</location>
    </subcellularLocation>
</comment>
<evidence type="ECO:0000256" key="5">
    <source>
        <dbReference type="ARBA" id="ARBA00022857"/>
    </source>
</evidence>
<keyword evidence="6" id="KW-0809">Transit peptide</keyword>
<dbReference type="OrthoDB" id="7482721at2759"/>
<dbReference type="Pfam" id="PF08240">
    <property type="entry name" value="ADH_N"/>
    <property type="match status" value="1"/>
</dbReference>
<dbReference type="GO" id="GO:0006633">
    <property type="term" value="P:fatty acid biosynthetic process"/>
    <property type="evidence" value="ECO:0007669"/>
    <property type="project" value="UniProtKB-KW"/>
</dbReference>
<comment type="caution">
    <text evidence="14">The sequence shown here is derived from an EMBL/GenBank/DDBJ whole genome shotgun (WGS) entry which is preliminary data.</text>
</comment>
<dbReference type="InterPro" id="IPR020843">
    <property type="entry name" value="ER"/>
</dbReference>
<keyword evidence="10" id="KW-0275">Fatty acid biosynthesis</keyword>
<gene>
    <name evidence="14" type="ORF">E3P99_03462</name>
</gene>
<sequence length="369" mass="39993">MRNTLLRLTQPRAITYTQNGSPTDVLRVSTLPSLPAPSPAQIAVKFLLSPYNPADMNVVQGVYPARPQTVDVNGVPHNLGGNEAVAEVVQVGEGVKHLQPSDRVIMGASQLGTWRSSALLNSSDVIKLPPSPAVSTVHAATLAINPPTALRMLSDYVQLRPGDYVIQNGANSAVGTSVIQIAKSMNVHTINLVRERGSSEETEALVQELKNMGATHVLTNEQLINDAKNARRTIKEWTQGKDLKLALNCVGGQETTELVKTLAEGAHLVTYGAMSKKPLSIPPGLHIFKDLKSVGFWMSRWYAQSSQEQRRGIANDIVKLIETGNLREPSHQIVRLGGHDQTDEQATQVLYNALPSSHTGGKKILFDFA</sequence>
<dbReference type="EMBL" id="SPNW01000069">
    <property type="protein sequence ID" value="TIA86978.1"/>
    <property type="molecule type" value="Genomic_DNA"/>
</dbReference>
<protein>
    <recommendedName>
        <fullName evidence="11">enoyl-[acyl-carrier-protein] reductase</fullName>
        <ecNumber evidence="11">1.3.1.104</ecNumber>
    </recommendedName>
</protein>
<feature type="domain" description="Enoyl reductase (ER)" evidence="13">
    <location>
        <begin position="21"/>
        <end position="270"/>
    </location>
</feature>
<dbReference type="AlphaFoldDB" id="A0A4T0FG17"/>
<evidence type="ECO:0000256" key="8">
    <source>
        <dbReference type="ARBA" id="ARBA00023098"/>
    </source>
</evidence>
<keyword evidence="4" id="KW-0276">Fatty acid metabolism</keyword>
<evidence type="ECO:0000256" key="2">
    <source>
        <dbReference type="ARBA" id="ARBA00010371"/>
    </source>
</evidence>
<dbReference type="EC" id="1.3.1.104" evidence="11"/>
<comment type="catalytic activity">
    <reaction evidence="12">
        <text>a 2,3-saturated acyl-[ACP] + NADP(+) = a (2E)-enoyl-[ACP] + NADPH + H(+)</text>
        <dbReference type="Rhea" id="RHEA:22564"/>
        <dbReference type="Rhea" id="RHEA-COMP:9925"/>
        <dbReference type="Rhea" id="RHEA-COMP:9926"/>
        <dbReference type="ChEBI" id="CHEBI:15378"/>
        <dbReference type="ChEBI" id="CHEBI:57783"/>
        <dbReference type="ChEBI" id="CHEBI:58349"/>
        <dbReference type="ChEBI" id="CHEBI:78784"/>
        <dbReference type="ChEBI" id="CHEBI:78785"/>
        <dbReference type="EC" id="1.3.1.104"/>
    </reaction>
</comment>
<dbReference type="SUPFAM" id="SSF51735">
    <property type="entry name" value="NAD(P)-binding Rossmann-fold domains"/>
    <property type="match status" value="1"/>
</dbReference>
<dbReference type="PANTHER" id="PTHR43981">
    <property type="entry name" value="ENOYL-[ACYL-CARRIER-PROTEIN] REDUCTASE, MITOCHONDRIAL"/>
    <property type="match status" value="1"/>
</dbReference>
<dbReference type="InterPro" id="IPR013154">
    <property type="entry name" value="ADH-like_N"/>
</dbReference>
<evidence type="ECO:0000256" key="9">
    <source>
        <dbReference type="ARBA" id="ARBA00023128"/>
    </source>
</evidence>
<evidence type="ECO:0000256" key="3">
    <source>
        <dbReference type="ARBA" id="ARBA00022516"/>
    </source>
</evidence>
<accession>A0A4T0FG17</accession>
<dbReference type="GO" id="GO:0005739">
    <property type="term" value="C:mitochondrion"/>
    <property type="evidence" value="ECO:0007669"/>
    <property type="project" value="UniProtKB-SubCell"/>
</dbReference>
<proteinExistence type="inferred from homology"/>
<evidence type="ECO:0000313" key="15">
    <source>
        <dbReference type="Proteomes" id="UP000310189"/>
    </source>
</evidence>
<evidence type="ECO:0000256" key="12">
    <source>
        <dbReference type="ARBA" id="ARBA00048843"/>
    </source>
</evidence>
<dbReference type="Proteomes" id="UP000310189">
    <property type="component" value="Unassembled WGS sequence"/>
</dbReference>
<dbReference type="CDD" id="cd08290">
    <property type="entry name" value="ETR"/>
    <property type="match status" value="1"/>
</dbReference>
<dbReference type="GO" id="GO:0141148">
    <property type="term" value="F:enoyl-[acyl-carrier-protein] reductase (NADPH) activity"/>
    <property type="evidence" value="ECO:0007669"/>
    <property type="project" value="UniProtKB-EC"/>
</dbReference>
<keyword evidence="15" id="KW-1185">Reference proteome</keyword>
<evidence type="ECO:0000259" key="13">
    <source>
        <dbReference type="SMART" id="SM00829"/>
    </source>
</evidence>
<reference evidence="14 15" key="1">
    <citation type="submission" date="2019-03" db="EMBL/GenBank/DDBJ databases">
        <title>Sequencing 23 genomes of Wallemia ichthyophaga.</title>
        <authorList>
            <person name="Gostincar C."/>
        </authorList>
    </citation>
    <scope>NUCLEOTIDE SEQUENCE [LARGE SCALE GENOMIC DNA]</scope>
    <source>
        <strain evidence="14 15">EXF-5753</strain>
    </source>
</reference>
<evidence type="ECO:0000256" key="1">
    <source>
        <dbReference type="ARBA" id="ARBA00004173"/>
    </source>
</evidence>
<dbReference type="Gene3D" id="3.90.180.10">
    <property type="entry name" value="Medium-chain alcohol dehydrogenases, catalytic domain"/>
    <property type="match status" value="1"/>
</dbReference>
<dbReference type="InterPro" id="IPR051034">
    <property type="entry name" value="Mito_Enoyl-ACP_Reductase"/>
</dbReference>
<keyword evidence="5" id="KW-0521">NADP</keyword>
<evidence type="ECO:0000256" key="11">
    <source>
        <dbReference type="ARBA" id="ARBA00038963"/>
    </source>
</evidence>
<name>A0A4T0FG17_9BASI</name>
<evidence type="ECO:0000313" key="14">
    <source>
        <dbReference type="EMBL" id="TIA86978.1"/>
    </source>
</evidence>
<organism evidence="14 15">
    <name type="scientific">Wallemia hederae</name>
    <dbReference type="NCBI Taxonomy" id="1540922"/>
    <lineage>
        <taxon>Eukaryota</taxon>
        <taxon>Fungi</taxon>
        <taxon>Dikarya</taxon>
        <taxon>Basidiomycota</taxon>
        <taxon>Wallemiomycotina</taxon>
        <taxon>Wallemiomycetes</taxon>
        <taxon>Wallemiales</taxon>
        <taxon>Wallemiaceae</taxon>
        <taxon>Wallemia</taxon>
    </lineage>
</organism>
<keyword evidence="7" id="KW-0560">Oxidoreductase</keyword>
<dbReference type="InterPro" id="IPR013149">
    <property type="entry name" value="ADH-like_C"/>
</dbReference>
<dbReference type="Pfam" id="PF00107">
    <property type="entry name" value="ADH_zinc_N"/>
    <property type="match status" value="1"/>
</dbReference>
<evidence type="ECO:0000256" key="4">
    <source>
        <dbReference type="ARBA" id="ARBA00022832"/>
    </source>
</evidence>